<name>A0A7Y0ETH8_9BIFI</name>
<dbReference type="EMBL" id="JAAIIF010000008">
    <property type="protein sequence ID" value="NMM96127.1"/>
    <property type="molecule type" value="Genomic_DNA"/>
</dbReference>
<dbReference type="PANTHER" id="PTHR37318">
    <property type="entry name" value="BSL7504 PROTEIN"/>
    <property type="match status" value="1"/>
</dbReference>
<protein>
    <submittedName>
        <fullName evidence="2">ArsR family transcriptional regulator</fullName>
    </submittedName>
</protein>
<dbReference type="Pfam" id="PF13601">
    <property type="entry name" value="HTH_34"/>
    <property type="match status" value="1"/>
</dbReference>
<dbReference type="RefSeq" id="WP_169079612.1">
    <property type="nucleotide sequence ID" value="NZ_JAAIIF010000008.1"/>
</dbReference>
<gene>
    <name evidence="2" type="ORF">G1C98_0863</name>
</gene>
<dbReference type="AlphaFoldDB" id="A0A7Y0ETH8"/>
<dbReference type="Gene3D" id="1.10.10.10">
    <property type="entry name" value="Winged helix-like DNA-binding domain superfamily/Winged helix DNA-binding domain"/>
    <property type="match status" value="1"/>
</dbReference>
<feature type="domain" description="Winged helix DNA-binding" evidence="1">
    <location>
        <begin position="26"/>
        <end position="110"/>
    </location>
</feature>
<dbReference type="Proteomes" id="UP000529710">
    <property type="component" value="Unassembled WGS sequence"/>
</dbReference>
<evidence type="ECO:0000313" key="2">
    <source>
        <dbReference type="EMBL" id="NMM96127.1"/>
    </source>
</evidence>
<dbReference type="InterPro" id="IPR027395">
    <property type="entry name" value="WH_DNA-bd_dom"/>
</dbReference>
<evidence type="ECO:0000259" key="1">
    <source>
        <dbReference type="Pfam" id="PF13601"/>
    </source>
</evidence>
<evidence type="ECO:0000313" key="3">
    <source>
        <dbReference type="Proteomes" id="UP000529710"/>
    </source>
</evidence>
<dbReference type="SUPFAM" id="SSF46785">
    <property type="entry name" value="Winged helix' DNA-binding domain"/>
    <property type="match status" value="1"/>
</dbReference>
<dbReference type="InterPro" id="IPR036390">
    <property type="entry name" value="WH_DNA-bd_sf"/>
</dbReference>
<dbReference type="PANTHER" id="PTHR37318:SF1">
    <property type="entry name" value="BSL7504 PROTEIN"/>
    <property type="match status" value="1"/>
</dbReference>
<organism evidence="2 3">
    <name type="scientific">Bifidobacterium erythrocebi</name>
    <dbReference type="NCBI Taxonomy" id="2675325"/>
    <lineage>
        <taxon>Bacteria</taxon>
        <taxon>Bacillati</taxon>
        <taxon>Actinomycetota</taxon>
        <taxon>Actinomycetes</taxon>
        <taxon>Bifidobacteriales</taxon>
        <taxon>Bifidobacteriaceae</taxon>
        <taxon>Bifidobacterium</taxon>
    </lineage>
</organism>
<comment type="caution">
    <text evidence="2">The sequence shown here is derived from an EMBL/GenBank/DDBJ whole genome shotgun (WGS) entry which is preliminary data.</text>
</comment>
<proteinExistence type="predicted"/>
<accession>A0A7Y0ETH8</accession>
<sequence>MKTESNTSLHQNSATPHFDEVIHAPVRLRICGLLKAYGSVRFDVLRDTLGISDATCSKHLKTLSEHGYVSVSKKTNSSKNSKGYRITWATLTDDGNRAFQSHVAALRQIINGRE</sequence>
<keyword evidence="3" id="KW-1185">Reference proteome</keyword>
<dbReference type="InterPro" id="IPR011991">
    <property type="entry name" value="ArsR-like_HTH"/>
</dbReference>
<reference evidence="2 3" key="1">
    <citation type="submission" date="2020-02" db="EMBL/GenBank/DDBJ databases">
        <title>Characterization of phylogenetic diversity of novel bifidobacterial species isolated in Czech ZOOs.</title>
        <authorList>
            <person name="Lugli G.A."/>
            <person name="Vera N.B."/>
            <person name="Ventura M."/>
        </authorList>
    </citation>
    <scope>NUCLEOTIDE SEQUENCE [LARGE SCALE GENOMIC DNA]</scope>
    <source>
        <strain evidence="2 3">DSM 109960</strain>
    </source>
</reference>
<dbReference type="CDD" id="cd00090">
    <property type="entry name" value="HTH_ARSR"/>
    <property type="match status" value="1"/>
</dbReference>
<dbReference type="InterPro" id="IPR036388">
    <property type="entry name" value="WH-like_DNA-bd_sf"/>
</dbReference>